<dbReference type="SUPFAM" id="SSF53448">
    <property type="entry name" value="Nucleotide-diphospho-sugar transferases"/>
    <property type="match status" value="2"/>
</dbReference>
<evidence type="ECO:0000313" key="1">
    <source>
        <dbReference type="EMBL" id="MDQ0270597.1"/>
    </source>
</evidence>
<dbReference type="PANTHER" id="PTHR43630">
    <property type="entry name" value="POLY-BETA-1,6-N-ACETYL-D-GLUCOSAMINE SYNTHASE"/>
    <property type="match status" value="1"/>
</dbReference>
<name>A0ABU0AH67_9BACI</name>
<dbReference type="PANTHER" id="PTHR43630:SF2">
    <property type="entry name" value="GLYCOSYLTRANSFERASE"/>
    <property type="match status" value="1"/>
</dbReference>
<comment type="caution">
    <text evidence="1">The sequence shown here is derived from an EMBL/GenBank/DDBJ whole genome shotgun (WGS) entry which is preliminary data.</text>
</comment>
<keyword evidence="2" id="KW-1185">Reference proteome</keyword>
<organism evidence="1 2">
    <name type="scientific">Cytobacillus purgationiresistens</name>
    <dbReference type="NCBI Taxonomy" id="863449"/>
    <lineage>
        <taxon>Bacteria</taxon>
        <taxon>Bacillati</taxon>
        <taxon>Bacillota</taxon>
        <taxon>Bacilli</taxon>
        <taxon>Bacillales</taxon>
        <taxon>Bacillaceae</taxon>
        <taxon>Cytobacillus</taxon>
    </lineage>
</organism>
<gene>
    <name evidence="1" type="ORF">J2S17_002472</name>
</gene>
<dbReference type="Proteomes" id="UP001238088">
    <property type="component" value="Unassembled WGS sequence"/>
</dbReference>
<sequence>MSTNKKRVLIGSPIHQGPVILQEFLCSLRNIERSEIEIGYFFIDDNDDALSSQILREFAKENENVTLLVSGQKDTYFKNDTTHFWNEHLIWKVAKYKNTIINQAVYEQYDYLFLVDSDLLLHPLTIKQLLAAGKDIVSEIFWTAWQDDSMSQPQVWLRDEYTQHEQGRGEELTYEEASDRYYQFISRMKTPGLYEVGGLGACTLISRRAMDAGVDFSQIKNLSFWGEDRHFCVRAAALGFSLFVDTHFPAYHIYRSPDLNGINHFKDESGYAAKSIHGTIEEPQRDKLTLSMIVKNEGNRYLNQVLEAHKKYIDEAVFIDDGSEDDTVNICLNVLKGIPIHIIRNDTSKFSNEVELRKQQWEETVNTNPEWILNLDADEMFESQFSQYIELLLQHEGIDLYCFRLYDMWDDAHYREDSLWFAHQIYRPFLVRYRPDFECEWKETAQHCGRFPENIFKLSHSLSTLRVKHFGWAKYEDRLNKYERYMKLDPNAHFGMEAQYDSILDKDPNLIRWIE</sequence>
<protein>
    <submittedName>
        <fullName evidence="1">Glycosyltransferase involved in cell wall biosynthesis</fullName>
    </submittedName>
</protein>
<dbReference type="EMBL" id="JAUSUB010000009">
    <property type="protein sequence ID" value="MDQ0270597.1"/>
    <property type="molecule type" value="Genomic_DNA"/>
</dbReference>
<dbReference type="RefSeq" id="WP_307475145.1">
    <property type="nucleotide sequence ID" value="NZ_JAUSUB010000009.1"/>
</dbReference>
<evidence type="ECO:0000313" key="2">
    <source>
        <dbReference type="Proteomes" id="UP001238088"/>
    </source>
</evidence>
<dbReference type="Pfam" id="PF13704">
    <property type="entry name" value="Glyco_tranf_2_4"/>
    <property type="match status" value="1"/>
</dbReference>
<dbReference type="Gene3D" id="3.90.550.10">
    <property type="entry name" value="Spore Coat Polysaccharide Biosynthesis Protein SpsA, Chain A"/>
    <property type="match status" value="2"/>
</dbReference>
<reference evidence="1 2" key="1">
    <citation type="submission" date="2023-07" db="EMBL/GenBank/DDBJ databases">
        <title>Genomic Encyclopedia of Type Strains, Phase IV (KMG-IV): sequencing the most valuable type-strain genomes for metagenomic binning, comparative biology and taxonomic classification.</title>
        <authorList>
            <person name="Goeker M."/>
        </authorList>
    </citation>
    <scope>NUCLEOTIDE SEQUENCE [LARGE SCALE GENOMIC DNA]</scope>
    <source>
        <strain evidence="1 2">DSM 23494</strain>
    </source>
</reference>
<proteinExistence type="predicted"/>
<accession>A0ABU0AH67</accession>
<dbReference type="InterPro" id="IPR029044">
    <property type="entry name" value="Nucleotide-diphossugar_trans"/>
</dbReference>
<dbReference type="CDD" id="cd00761">
    <property type="entry name" value="Glyco_tranf_GTA_type"/>
    <property type="match status" value="1"/>
</dbReference>